<name>A0A6J4VRX7_9BACT</name>
<reference evidence="3" key="1">
    <citation type="submission" date="2020-02" db="EMBL/GenBank/DDBJ databases">
        <authorList>
            <person name="Meier V. D."/>
        </authorList>
    </citation>
    <scope>NUCLEOTIDE SEQUENCE</scope>
    <source>
        <strain evidence="3">AVDCRST_MAG18</strain>
    </source>
</reference>
<proteinExistence type="predicted"/>
<gene>
    <name evidence="3" type="ORF">AVDCRST_MAG18-4111</name>
</gene>
<feature type="region of interest" description="Disordered" evidence="1">
    <location>
        <begin position="23"/>
        <end position="53"/>
    </location>
</feature>
<evidence type="ECO:0008006" key="4">
    <source>
        <dbReference type="Google" id="ProtNLM"/>
    </source>
</evidence>
<dbReference type="AlphaFoldDB" id="A0A6J4VRX7"/>
<keyword evidence="2" id="KW-0812">Transmembrane</keyword>
<protein>
    <recommendedName>
        <fullName evidence="4">Cell division protein FtsL</fullName>
    </recommendedName>
</protein>
<dbReference type="EMBL" id="CADCWN010000327">
    <property type="protein sequence ID" value="CAA9587372.1"/>
    <property type="molecule type" value="Genomic_DNA"/>
</dbReference>
<evidence type="ECO:0000313" key="3">
    <source>
        <dbReference type="EMBL" id="CAA9587372.1"/>
    </source>
</evidence>
<feature type="transmembrane region" description="Helical" evidence="2">
    <location>
        <begin position="76"/>
        <end position="101"/>
    </location>
</feature>
<evidence type="ECO:0000256" key="2">
    <source>
        <dbReference type="SAM" id="Phobius"/>
    </source>
</evidence>
<evidence type="ECO:0000256" key="1">
    <source>
        <dbReference type="SAM" id="MobiDB-lite"/>
    </source>
</evidence>
<organism evidence="3">
    <name type="scientific">uncultured Thermomicrobiales bacterium</name>
    <dbReference type="NCBI Taxonomy" id="1645740"/>
    <lineage>
        <taxon>Bacteria</taxon>
        <taxon>Pseudomonadati</taxon>
        <taxon>Thermomicrobiota</taxon>
        <taxon>Thermomicrobia</taxon>
        <taxon>Thermomicrobiales</taxon>
        <taxon>environmental samples</taxon>
    </lineage>
</organism>
<accession>A0A6J4VRX7</accession>
<keyword evidence="2" id="KW-1133">Transmembrane helix</keyword>
<sequence>MSTTFDLRGAATPTRAETTTIVRRPPATPKDAGARQPAANGRARGRGERVAPTKTAGVARAGALAWSRPAFRQGSAGFFACAILALSGLGLIYITQISYVARYGYRLSALQQQQAKLDRENQLLQYRLDAERTLNRANDIAGTEYKMQPIVGPAKPGASASAAPRAGAVAVANTTSRAAPQIRFVNAVRPRENLKPAVETAPPSSLLDRLWNRIVGVGVARAEGP</sequence>
<keyword evidence="2" id="KW-0472">Membrane</keyword>